<evidence type="ECO:0000313" key="1">
    <source>
        <dbReference type="EMBL" id="KKL48202.1"/>
    </source>
</evidence>
<organism evidence="1">
    <name type="scientific">marine sediment metagenome</name>
    <dbReference type="NCBI Taxonomy" id="412755"/>
    <lineage>
        <taxon>unclassified sequences</taxon>
        <taxon>metagenomes</taxon>
        <taxon>ecological metagenomes</taxon>
    </lineage>
</organism>
<gene>
    <name evidence="1" type="ORF">LCGC14_2327860</name>
</gene>
<reference evidence="1" key="1">
    <citation type="journal article" date="2015" name="Nature">
        <title>Complex archaea that bridge the gap between prokaryotes and eukaryotes.</title>
        <authorList>
            <person name="Spang A."/>
            <person name="Saw J.H."/>
            <person name="Jorgensen S.L."/>
            <person name="Zaremba-Niedzwiedzka K."/>
            <person name="Martijn J."/>
            <person name="Lind A.E."/>
            <person name="van Eijk R."/>
            <person name="Schleper C."/>
            <person name="Guy L."/>
            <person name="Ettema T.J."/>
        </authorList>
    </citation>
    <scope>NUCLEOTIDE SEQUENCE</scope>
</reference>
<name>A0A0F9FAR4_9ZZZZ</name>
<dbReference type="AlphaFoldDB" id="A0A0F9FAR4"/>
<comment type="caution">
    <text evidence="1">The sequence shown here is derived from an EMBL/GenBank/DDBJ whole genome shotgun (WGS) entry which is preliminary data.</text>
</comment>
<proteinExistence type="predicted"/>
<sequence>MPDAIAGTFTMRQVLFFTQQYVKNRFDNYKRDVTKRIVIKRIQKYKADRPGGPTILFQVESKSYPQYNPYFTRKDKRGRLRSYQRTTPHYYDCILQFDRLSIDTVHWRGRVGSGKVWIAHPSQQKIKQIYKETRADWKKRYSPERVREEIKKQKDRAKYLDIGDYNSQVNGINGDFIFRCSFAWWSHGHQYGRSYYGNVPSSLNPKNVIFLPKHMINFITVLLQQGVLKEG</sequence>
<accession>A0A0F9FAR4</accession>
<dbReference type="EMBL" id="LAZR01033397">
    <property type="protein sequence ID" value="KKL48202.1"/>
    <property type="molecule type" value="Genomic_DNA"/>
</dbReference>
<protein>
    <submittedName>
        <fullName evidence="1">Uncharacterized protein</fullName>
    </submittedName>
</protein>